<evidence type="ECO:0000313" key="2">
    <source>
        <dbReference type="EMBL" id="SEW29970.1"/>
    </source>
</evidence>
<dbReference type="InterPro" id="IPR001455">
    <property type="entry name" value="TusA-like"/>
</dbReference>
<dbReference type="SUPFAM" id="SSF64307">
    <property type="entry name" value="SirA-like"/>
    <property type="match status" value="1"/>
</dbReference>
<dbReference type="EMBL" id="FOIS01000005">
    <property type="protein sequence ID" value="SEW29970.1"/>
    <property type="molecule type" value="Genomic_DNA"/>
</dbReference>
<name>A0A1I0QSR8_9EURY</name>
<evidence type="ECO:0000259" key="1">
    <source>
        <dbReference type="Pfam" id="PF01206"/>
    </source>
</evidence>
<evidence type="ECO:0000313" key="3">
    <source>
        <dbReference type="Proteomes" id="UP000183275"/>
    </source>
</evidence>
<dbReference type="AlphaFoldDB" id="A0A1I0QSR8"/>
<dbReference type="RefSeq" id="WP_049989104.1">
    <property type="nucleotide sequence ID" value="NZ_FOIS01000005.1"/>
</dbReference>
<dbReference type="Pfam" id="PF01206">
    <property type="entry name" value="TusA"/>
    <property type="match status" value="1"/>
</dbReference>
<dbReference type="OrthoDB" id="45650at2157"/>
<dbReference type="STRING" id="1202768.SAMN05216285_3786"/>
<dbReference type="Proteomes" id="UP000183275">
    <property type="component" value="Unassembled WGS sequence"/>
</dbReference>
<gene>
    <name evidence="2" type="ORF">SAMN05216285_3786</name>
</gene>
<dbReference type="eggNOG" id="arCOG02062">
    <property type="taxonomic scope" value="Archaea"/>
</dbReference>
<protein>
    <submittedName>
        <fullName evidence="2">tRNA 2-thiouridine synthesizing protein A</fullName>
    </submittedName>
</protein>
<dbReference type="InterPro" id="IPR036868">
    <property type="entry name" value="TusA-like_sf"/>
</dbReference>
<feature type="domain" description="UPF0033" evidence="1">
    <location>
        <begin position="3"/>
        <end position="73"/>
    </location>
</feature>
<accession>A0A1I0QSR8</accession>
<organism evidence="2 3">
    <name type="scientific">Natrinema salifodinae</name>
    <dbReference type="NCBI Taxonomy" id="1202768"/>
    <lineage>
        <taxon>Archaea</taxon>
        <taxon>Methanobacteriati</taxon>
        <taxon>Methanobacteriota</taxon>
        <taxon>Stenosarchaea group</taxon>
        <taxon>Halobacteria</taxon>
        <taxon>Halobacteriales</taxon>
        <taxon>Natrialbaceae</taxon>
        <taxon>Natrinema</taxon>
    </lineage>
</organism>
<proteinExistence type="predicted"/>
<sequence length="89" mass="9740">MHVDVSGTVCPLPVRIVRRCLEELETGEELVVTGDYPPAERSIRRTCHRHGYAVAAADDGTSDDAETFSLRIRVTEQATLSPDGSVSNR</sequence>
<dbReference type="Gene3D" id="3.30.110.40">
    <property type="entry name" value="TusA-like domain"/>
    <property type="match status" value="1"/>
</dbReference>
<reference evidence="3" key="1">
    <citation type="submission" date="2016-10" db="EMBL/GenBank/DDBJ databases">
        <authorList>
            <person name="Varghese N."/>
        </authorList>
    </citation>
    <scope>NUCLEOTIDE SEQUENCE [LARGE SCALE GENOMIC DNA]</scope>
    <source>
        <strain evidence="3">CGMCC 1.12284</strain>
    </source>
</reference>
<keyword evidence="3" id="KW-1185">Reference proteome</keyword>